<dbReference type="Proteomes" id="UP000003120">
    <property type="component" value="Unassembled WGS sequence"/>
</dbReference>
<organism evidence="1 2">
    <name type="scientific">Fusobacterium necrophorum subsp. funduliforme Fnf 1007</name>
    <dbReference type="NCBI Taxonomy" id="1161424"/>
    <lineage>
        <taxon>Bacteria</taxon>
        <taxon>Fusobacteriati</taxon>
        <taxon>Fusobacteriota</taxon>
        <taxon>Fusobacteriia</taxon>
        <taxon>Fusobacteriales</taxon>
        <taxon>Fusobacteriaceae</taxon>
        <taxon>Fusobacterium</taxon>
    </lineage>
</organism>
<gene>
    <name evidence="1" type="ORF">HMPREF1127_0628</name>
</gene>
<comment type="caution">
    <text evidence="1">The sequence shown here is derived from an EMBL/GenBank/DDBJ whole genome shotgun (WGS) entry which is preliminary data.</text>
</comment>
<accession>A0AAN3VWM6</accession>
<sequence>MKCLGISVGRIRYDIIKRILGILETKFLKSFFHPLGNYEWKEGVRCFKKL</sequence>
<dbReference type="EMBL" id="ALKK01000023">
    <property type="protein sequence ID" value="EJU18493.1"/>
    <property type="molecule type" value="Genomic_DNA"/>
</dbReference>
<name>A0AAN3VWM6_9FUSO</name>
<proteinExistence type="predicted"/>
<protein>
    <submittedName>
        <fullName evidence="1">Uncharacterized protein</fullName>
    </submittedName>
</protein>
<evidence type="ECO:0000313" key="1">
    <source>
        <dbReference type="EMBL" id="EJU18493.1"/>
    </source>
</evidence>
<dbReference type="AlphaFoldDB" id="A0AAN3VWM6"/>
<reference evidence="1 2" key="1">
    <citation type="submission" date="2012-07" db="EMBL/GenBank/DDBJ databases">
        <authorList>
            <person name="Durkin A.S."/>
            <person name="McCorrison J."/>
            <person name="Torralba M."/>
            <person name="Gillis M."/>
            <person name="Methe B."/>
            <person name="Sutton G."/>
            <person name="Nelson K.E."/>
        </authorList>
    </citation>
    <scope>NUCLEOTIDE SEQUENCE [LARGE SCALE GENOMIC DNA]</scope>
    <source>
        <strain evidence="1 2">Fnf 1007</strain>
    </source>
</reference>
<evidence type="ECO:0000313" key="2">
    <source>
        <dbReference type="Proteomes" id="UP000003120"/>
    </source>
</evidence>